<dbReference type="AlphaFoldDB" id="A0A378YJ13"/>
<evidence type="ECO:0000256" key="1">
    <source>
        <dbReference type="SAM" id="Phobius"/>
    </source>
</evidence>
<feature type="transmembrane region" description="Helical" evidence="1">
    <location>
        <begin position="148"/>
        <end position="170"/>
    </location>
</feature>
<feature type="transmembrane region" description="Helical" evidence="1">
    <location>
        <begin position="210"/>
        <end position="229"/>
    </location>
</feature>
<feature type="chain" id="PRO_5038771840" description="DUF8020 domain-containing protein" evidence="2">
    <location>
        <begin position="21"/>
        <end position="253"/>
    </location>
</feature>
<feature type="domain" description="DUF8020" evidence="3">
    <location>
        <begin position="37"/>
        <end position="104"/>
    </location>
</feature>
<dbReference type="OrthoDB" id="4555778at2"/>
<dbReference type="Pfam" id="PF26059">
    <property type="entry name" value="DUF8020"/>
    <property type="match status" value="1"/>
</dbReference>
<dbReference type="EMBL" id="UGRY01000002">
    <property type="protein sequence ID" value="SUA76409.1"/>
    <property type="molecule type" value="Genomic_DNA"/>
</dbReference>
<sequence>MKFRKTVVTAALATVSLGIAAGTGSAAPAPAPTQTEVHYEVGRQGDAAVLTTSDGALRTVGDQLVLTAADGTPVAAVPLTYRMNDTAYPITARIDGGTAVLTPQRAGGTPVADIAASEIVTADQVAAPVAESLTPRDQAALGTLAQRLTIGSAISAIIGAVVGGGIGCLVGGAAGATIASPVIALLLPFVGAAIAGCVMGAATVGAVGGMVGLVTVGGPLALFSAFQYFSTILSPCPPELPACKNPMTPAPPK</sequence>
<keyword evidence="2" id="KW-0732">Signal</keyword>
<name>A0A378YJ13_9NOCA</name>
<dbReference type="InterPro" id="IPR058333">
    <property type="entry name" value="DUF8020"/>
</dbReference>
<evidence type="ECO:0000313" key="4">
    <source>
        <dbReference type="EMBL" id="SUA76409.1"/>
    </source>
</evidence>
<dbReference type="Proteomes" id="UP000255467">
    <property type="component" value="Unassembled WGS sequence"/>
</dbReference>
<reference evidence="4 5" key="1">
    <citation type="submission" date="2018-06" db="EMBL/GenBank/DDBJ databases">
        <authorList>
            <consortium name="Pathogen Informatics"/>
            <person name="Doyle S."/>
        </authorList>
    </citation>
    <scope>NUCLEOTIDE SEQUENCE [LARGE SCALE GENOMIC DNA]</scope>
    <source>
        <strain evidence="4 5">NCTC1934</strain>
    </source>
</reference>
<proteinExistence type="predicted"/>
<protein>
    <recommendedName>
        <fullName evidence="3">DUF8020 domain-containing protein</fullName>
    </recommendedName>
</protein>
<evidence type="ECO:0000313" key="5">
    <source>
        <dbReference type="Proteomes" id="UP000255467"/>
    </source>
</evidence>
<accession>A0A378YJ13</accession>
<organism evidence="4 5">
    <name type="scientific">Nocardia otitidiscaviarum</name>
    <dbReference type="NCBI Taxonomy" id="1823"/>
    <lineage>
        <taxon>Bacteria</taxon>
        <taxon>Bacillati</taxon>
        <taxon>Actinomycetota</taxon>
        <taxon>Actinomycetes</taxon>
        <taxon>Mycobacteriales</taxon>
        <taxon>Nocardiaceae</taxon>
        <taxon>Nocardia</taxon>
    </lineage>
</organism>
<keyword evidence="1" id="KW-0812">Transmembrane</keyword>
<evidence type="ECO:0000256" key="2">
    <source>
        <dbReference type="SAM" id="SignalP"/>
    </source>
</evidence>
<gene>
    <name evidence="4" type="ORF">NCTC1934_02535</name>
</gene>
<keyword evidence="1" id="KW-0472">Membrane</keyword>
<evidence type="ECO:0000259" key="3">
    <source>
        <dbReference type="Pfam" id="PF26059"/>
    </source>
</evidence>
<dbReference type="RefSeq" id="WP_039817338.1">
    <property type="nucleotide sequence ID" value="NZ_UGRY01000002.1"/>
</dbReference>
<feature type="transmembrane region" description="Helical" evidence="1">
    <location>
        <begin position="182"/>
        <end position="204"/>
    </location>
</feature>
<feature type="signal peptide" evidence="2">
    <location>
        <begin position="1"/>
        <end position="20"/>
    </location>
</feature>
<keyword evidence="5" id="KW-1185">Reference proteome</keyword>
<keyword evidence="1" id="KW-1133">Transmembrane helix</keyword>